<feature type="region of interest" description="Disordered" evidence="1">
    <location>
        <begin position="1"/>
        <end position="37"/>
    </location>
</feature>
<keyword evidence="3" id="KW-1185">Reference proteome</keyword>
<reference evidence="2" key="2">
    <citation type="submission" date="2020-11" db="EMBL/GenBank/DDBJ databases">
        <authorList>
            <person name="McCartney M.A."/>
            <person name="Auch B."/>
            <person name="Kono T."/>
            <person name="Mallez S."/>
            <person name="Becker A."/>
            <person name="Gohl D.M."/>
            <person name="Silverstein K.A.T."/>
            <person name="Koren S."/>
            <person name="Bechman K.B."/>
            <person name="Herman A."/>
            <person name="Abrahante J.E."/>
            <person name="Garbe J."/>
        </authorList>
    </citation>
    <scope>NUCLEOTIDE SEQUENCE</scope>
    <source>
        <strain evidence="2">Duluth1</strain>
        <tissue evidence="2">Whole animal</tissue>
    </source>
</reference>
<evidence type="ECO:0000313" key="2">
    <source>
        <dbReference type="EMBL" id="KAH3861065.1"/>
    </source>
</evidence>
<dbReference type="EMBL" id="JAIWYP010000002">
    <property type="protein sequence ID" value="KAH3861065.1"/>
    <property type="molecule type" value="Genomic_DNA"/>
</dbReference>
<name>A0A9D4LLN7_DREPO</name>
<accession>A0A9D4LLN7</accession>
<gene>
    <name evidence="2" type="ORF">DPMN_023993</name>
</gene>
<comment type="caution">
    <text evidence="2">The sequence shown here is derived from an EMBL/GenBank/DDBJ whole genome shotgun (WGS) entry which is preliminary data.</text>
</comment>
<evidence type="ECO:0000256" key="1">
    <source>
        <dbReference type="SAM" id="MobiDB-lite"/>
    </source>
</evidence>
<proteinExistence type="predicted"/>
<dbReference type="Proteomes" id="UP000828390">
    <property type="component" value="Unassembled WGS sequence"/>
</dbReference>
<organism evidence="2 3">
    <name type="scientific">Dreissena polymorpha</name>
    <name type="common">Zebra mussel</name>
    <name type="synonym">Mytilus polymorpha</name>
    <dbReference type="NCBI Taxonomy" id="45954"/>
    <lineage>
        <taxon>Eukaryota</taxon>
        <taxon>Metazoa</taxon>
        <taxon>Spiralia</taxon>
        <taxon>Lophotrochozoa</taxon>
        <taxon>Mollusca</taxon>
        <taxon>Bivalvia</taxon>
        <taxon>Autobranchia</taxon>
        <taxon>Heteroconchia</taxon>
        <taxon>Euheterodonta</taxon>
        <taxon>Imparidentia</taxon>
        <taxon>Neoheterodontei</taxon>
        <taxon>Myida</taxon>
        <taxon>Dreissenoidea</taxon>
        <taxon>Dreissenidae</taxon>
        <taxon>Dreissena</taxon>
    </lineage>
</organism>
<dbReference type="AlphaFoldDB" id="A0A9D4LLN7"/>
<evidence type="ECO:0000313" key="3">
    <source>
        <dbReference type="Proteomes" id="UP000828390"/>
    </source>
</evidence>
<protein>
    <submittedName>
        <fullName evidence="2">Uncharacterized protein</fullName>
    </submittedName>
</protein>
<feature type="region of interest" description="Disordered" evidence="1">
    <location>
        <begin position="72"/>
        <end position="101"/>
    </location>
</feature>
<sequence>MASDGWRERRTDGKTDRRMDRQRQNNIPPPMAEDTKDFETNYLTKSHEDFAINVASILQLLTKFESGHLIRTNQQTDRQTDNYPPICRRPALPFRGPALPF</sequence>
<reference evidence="2" key="1">
    <citation type="journal article" date="2019" name="bioRxiv">
        <title>The Genome of the Zebra Mussel, Dreissena polymorpha: A Resource for Invasive Species Research.</title>
        <authorList>
            <person name="McCartney M.A."/>
            <person name="Auch B."/>
            <person name="Kono T."/>
            <person name="Mallez S."/>
            <person name="Zhang Y."/>
            <person name="Obille A."/>
            <person name="Becker A."/>
            <person name="Abrahante J.E."/>
            <person name="Garbe J."/>
            <person name="Badalamenti J.P."/>
            <person name="Herman A."/>
            <person name="Mangelson H."/>
            <person name="Liachko I."/>
            <person name="Sullivan S."/>
            <person name="Sone E.D."/>
            <person name="Koren S."/>
            <person name="Silverstein K.A.T."/>
            <person name="Beckman K.B."/>
            <person name="Gohl D.M."/>
        </authorList>
    </citation>
    <scope>NUCLEOTIDE SEQUENCE</scope>
    <source>
        <strain evidence="2">Duluth1</strain>
        <tissue evidence="2">Whole animal</tissue>
    </source>
</reference>
<feature type="compositionally biased region" description="Basic and acidic residues" evidence="1">
    <location>
        <begin position="1"/>
        <end position="23"/>
    </location>
</feature>